<keyword evidence="3" id="KW-1185">Reference proteome</keyword>
<gene>
    <name evidence="2" type="ORF">SAMN05428953_11135</name>
</gene>
<dbReference type="SUPFAM" id="SSF51197">
    <property type="entry name" value="Clavaminate synthase-like"/>
    <property type="match status" value="1"/>
</dbReference>
<dbReference type="PROSITE" id="PS51184">
    <property type="entry name" value="JMJC"/>
    <property type="match status" value="1"/>
</dbReference>
<protein>
    <submittedName>
        <fullName evidence="2">Cupin-like domain-containing protein</fullName>
    </submittedName>
</protein>
<accession>A0A1G8YNM6</accession>
<dbReference type="InterPro" id="IPR003347">
    <property type="entry name" value="JmjC_dom"/>
</dbReference>
<evidence type="ECO:0000259" key="1">
    <source>
        <dbReference type="PROSITE" id="PS51184"/>
    </source>
</evidence>
<evidence type="ECO:0000313" key="3">
    <source>
        <dbReference type="Proteomes" id="UP000198894"/>
    </source>
</evidence>
<dbReference type="PANTHER" id="PTHR12461">
    <property type="entry name" value="HYPOXIA-INDUCIBLE FACTOR 1 ALPHA INHIBITOR-RELATED"/>
    <property type="match status" value="1"/>
</dbReference>
<dbReference type="AlphaFoldDB" id="A0A1G8YNM6"/>
<sequence length="310" mass="35310">MLQTAPPDLSYVCPDVRFREIGCIPIIGMKCAAELMETPWVSRDVSALDELAALLTPQRIAARHGTRLVTLEHKERWRNLRAQQRLGDYLAGLDTTEFYLRQSDASFVDIAHRLPVSPRSREPAYFDNIWIGPPGTVQTFHQDNHNDHVTNHNYFIQLFGWKYVAVCHPRDTFALTDGATVRGHHCDASPTDPNVWQRVPSLRHAIVGPCDLLHIPPSYWHYVQSLSVSISVSRWWFDNHLAEIIYSVGQERWERPAIVVADTRTFLADLEEFGGASALKRVLLQLSPIARFAIITAFSEFYGKGVFDYV</sequence>
<feature type="domain" description="JmjC" evidence="1">
    <location>
        <begin position="103"/>
        <end position="251"/>
    </location>
</feature>
<name>A0A1G8YNM6_9HYPH</name>
<dbReference type="Gene3D" id="2.60.120.650">
    <property type="entry name" value="Cupin"/>
    <property type="match status" value="1"/>
</dbReference>
<dbReference type="Proteomes" id="UP000198894">
    <property type="component" value="Unassembled WGS sequence"/>
</dbReference>
<evidence type="ECO:0000313" key="2">
    <source>
        <dbReference type="EMBL" id="SDK04462.1"/>
    </source>
</evidence>
<reference evidence="3" key="1">
    <citation type="submission" date="2016-10" db="EMBL/GenBank/DDBJ databases">
        <authorList>
            <person name="Varghese N."/>
            <person name="Submissions S."/>
        </authorList>
    </citation>
    <scope>NUCLEOTIDE SEQUENCE [LARGE SCALE GENOMIC DNA]</scope>
    <source>
        <strain evidence="3">CGMCC 1.11022</strain>
    </source>
</reference>
<dbReference type="RefSeq" id="WP_091595764.1">
    <property type="nucleotide sequence ID" value="NZ_FNEE01000011.1"/>
</dbReference>
<dbReference type="PANTHER" id="PTHR12461:SF105">
    <property type="entry name" value="HYPOXIA-INDUCIBLE FACTOR 1-ALPHA INHIBITOR"/>
    <property type="match status" value="1"/>
</dbReference>
<dbReference type="Pfam" id="PF13621">
    <property type="entry name" value="Cupin_8"/>
    <property type="match status" value="1"/>
</dbReference>
<dbReference type="InterPro" id="IPR041667">
    <property type="entry name" value="Cupin_8"/>
</dbReference>
<dbReference type="EMBL" id="FNEE01000011">
    <property type="protein sequence ID" value="SDK04462.1"/>
    <property type="molecule type" value="Genomic_DNA"/>
</dbReference>
<proteinExistence type="predicted"/>
<organism evidence="2 3">
    <name type="scientific">Mesorhizobium muleiense</name>
    <dbReference type="NCBI Taxonomy" id="1004279"/>
    <lineage>
        <taxon>Bacteria</taxon>
        <taxon>Pseudomonadati</taxon>
        <taxon>Pseudomonadota</taxon>
        <taxon>Alphaproteobacteria</taxon>
        <taxon>Hyphomicrobiales</taxon>
        <taxon>Phyllobacteriaceae</taxon>
        <taxon>Mesorhizobium</taxon>
    </lineage>
</organism>